<gene>
    <name evidence="5" type="ORF">ACA1_169710</name>
</gene>
<dbReference type="InterPro" id="IPR008978">
    <property type="entry name" value="HSP20-like_chaperone"/>
</dbReference>
<evidence type="ECO:0000259" key="4">
    <source>
        <dbReference type="PROSITE" id="PS01031"/>
    </source>
</evidence>
<feature type="compositionally biased region" description="Low complexity" evidence="3">
    <location>
        <begin position="249"/>
        <end position="266"/>
    </location>
</feature>
<evidence type="ECO:0000256" key="3">
    <source>
        <dbReference type="SAM" id="MobiDB-lite"/>
    </source>
</evidence>
<feature type="compositionally biased region" description="Gly residues" evidence="3">
    <location>
        <begin position="1"/>
        <end position="11"/>
    </location>
</feature>
<feature type="compositionally biased region" description="Acidic residues" evidence="3">
    <location>
        <begin position="267"/>
        <end position="276"/>
    </location>
</feature>
<dbReference type="RefSeq" id="XP_004353958.1">
    <property type="nucleotide sequence ID" value="XM_004353906.1"/>
</dbReference>
<feature type="region of interest" description="Disordered" evidence="3">
    <location>
        <begin position="360"/>
        <end position="393"/>
    </location>
</feature>
<feature type="compositionally biased region" description="Low complexity" evidence="3">
    <location>
        <begin position="58"/>
        <end position="97"/>
    </location>
</feature>
<dbReference type="Gene3D" id="2.60.40.790">
    <property type="match status" value="1"/>
</dbReference>
<evidence type="ECO:0000313" key="6">
    <source>
        <dbReference type="Proteomes" id="UP000011083"/>
    </source>
</evidence>
<feature type="region of interest" description="Disordered" evidence="3">
    <location>
        <begin position="455"/>
        <end position="489"/>
    </location>
</feature>
<dbReference type="Pfam" id="PF00011">
    <property type="entry name" value="HSP20"/>
    <property type="match status" value="1"/>
</dbReference>
<reference evidence="5 6" key="1">
    <citation type="journal article" date="2013" name="Genome Biol.">
        <title>Genome of Acanthamoeba castellanii highlights extensive lateral gene transfer and early evolution of tyrosine kinase signaling.</title>
        <authorList>
            <person name="Clarke M."/>
            <person name="Lohan A.J."/>
            <person name="Liu B."/>
            <person name="Lagkouvardos I."/>
            <person name="Roy S."/>
            <person name="Zafar N."/>
            <person name="Bertelli C."/>
            <person name="Schilde C."/>
            <person name="Kianianmomeni A."/>
            <person name="Burglin T.R."/>
            <person name="Frech C."/>
            <person name="Turcotte B."/>
            <person name="Kopec K.O."/>
            <person name="Synnott J.M."/>
            <person name="Choo C."/>
            <person name="Paponov I."/>
            <person name="Finkler A."/>
            <person name="Soon Heng Tan C."/>
            <person name="Hutchins A.P."/>
            <person name="Weinmeier T."/>
            <person name="Rattei T."/>
            <person name="Chu J.S."/>
            <person name="Gimenez G."/>
            <person name="Irimia M."/>
            <person name="Rigden D.J."/>
            <person name="Fitzpatrick D.A."/>
            <person name="Lorenzo-Morales J."/>
            <person name="Bateman A."/>
            <person name="Chiu C.H."/>
            <person name="Tang P."/>
            <person name="Hegemann P."/>
            <person name="Fromm H."/>
            <person name="Raoult D."/>
            <person name="Greub G."/>
            <person name="Miranda-Saavedra D."/>
            <person name="Chen N."/>
            <person name="Nash P."/>
            <person name="Ginger M.L."/>
            <person name="Horn M."/>
            <person name="Schaap P."/>
            <person name="Caler L."/>
            <person name="Loftus B."/>
        </authorList>
    </citation>
    <scope>NUCLEOTIDE SEQUENCE [LARGE SCALE GENOMIC DNA]</scope>
    <source>
        <strain evidence="5 6">Neff</strain>
    </source>
</reference>
<protein>
    <submittedName>
        <fullName evidence="5">Hsp20/alpha crystallin superfamily protein</fullName>
    </submittedName>
</protein>
<feature type="compositionally biased region" description="Basic residues" evidence="3">
    <location>
        <begin position="202"/>
        <end position="228"/>
    </location>
</feature>
<dbReference type="Proteomes" id="UP000011083">
    <property type="component" value="Unassembled WGS sequence"/>
</dbReference>
<dbReference type="CDD" id="cd06464">
    <property type="entry name" value="ACD_sHsps-like"/>
    <property type="match status" value="1"/>
</dbReference>
<dbReference type="SUPFAM" id="SSF49764">
    <property type="entry name" value="HSP20-like chaperones"/>
    <property type="match status" value="1"/>
</dbReference>
<dbReference type="KEGG" id="acan:ACA1_169710"/>
<feature type="domain" description="SHSP" evidence="4">
    <location>
        <begin position="490"/>
        <end position="611"/>
    </location>
</feature>
<dbReference type="AlphaFoldDB" id="L8HHU0"/>
<dbReference type="VEuPathDB" id="AmoebaDB:ACA1_169710"/>
<dbReference type="EMBL" id="KB007834">
    <property type="protein sequence ID" value="ELR24273.1"/>
    <property type="molecule type" value="Genomic_DNA"/>
</dbReference>
<feature type="compositionally biased region" description="Acidic residues" evidence="3">
    <location>
        <begin position="239"/>
        <end position="248"/>
    </location>
</feature>
<dbReference type="STRING" id="1257118.L8HHU0"/>
<keyword evidence="6" id="KW-1185">Reference proteome</keyword>
<dbReference type="OrthoDB" id="21079at2759"/>
<proteinExistence type="inferred from homology"/>
<feature type="region of interest" description="Disordered" evidence="3">
    <location>
        <begin position="1"/>
        <end position="45"/>
    </location>
</feature>
<organism evidence="5 6">
    <name type="scientific">Acanthamoeba castellanii (strain ATCC 30010 / Neff)</name>
    <dbReference type="NCBI Taxonomy" id="1257118"/>
    <lineage>
        <taxon>Eukaryota</taxon>
        <taxon>Amoebozoa</taxon>
        <taxon>Discosea</taxon>
        <taxon>Longamoebia</taxon>
        <taxon>Centramoebida</taxon>
        <taxon>Acanthamoebidae</taxon>
        <taxon>Acanthamoeba</taxon>
    </lineage>
</organism>
<feature type="region of interest" description="Disordered" evidence="3">
    <location>
        <begin position="57"/>
        <end position="123"/>
    </location>
</feature>
<dbReference type="GeneID" id="14925289"/>
<evidence type="ECO:0000256" key="1">
    <source>
        <dbReference type="PROSITE-ProRule" id="PRU00285"/>
    </source>
</evidence>
<evidence type="ECO:0000256" key="2">
    <source>
        <dbReference type="RuleBase" id="RU003616"/>
    </source>
</evidence>
<name>L8HHU0_ACACF</name>
<comment type="similarity">
    <text evidence="1 2">Belongs to the small heat shock protein (HSP20) family.</text>
</comment>
<dbReference type="PROSITE" id="PS01031">
    <property type="entry name" value="SHSP"/>
    <property type="match status" value="1"/>
</dbReference>
<evidence type="ECO:0000313" key="5">
    <source>
        <dbReference type="EMBL" id="ELR24273.1"/>
    </source>
</evidence>
<sequence length="617" mass="68933">MEGGGGSGGLGDRQQQGPGRGPPPLRRTVSGGDLSPGGDGSGQLQAGLLHSHAHHHLTLSPQPQLPRHLSSPPLPHHIQQQQQQLSMQHQQHLALSSSRHHHPLMHHLGGGGMPHQQHSLHESSMSVGVHHSEPDHLDVRRTRVCDPLTSSGPVQLHDGLTDSHQASLIRHSADAQHLIYSMPPGLGSSGGGFAMAQAYGHHYHQHHQPPPAHQHHTQHRSPHQHQLHQQHQQFPPPPIDDEDEDEPDTPVTTTTTTHGARGAAEAGGEEAGEGEESIGKDGTRFVSLREREEIARWAYRTWFRVKPGHKEVKDKWWALYYRKLLPQYHLRDNYLGRKINQWIEEDLEPLKVAHPEQFVQKAQGRPGRKPKLRTNPDGTLMKRRKPNSSKEGTMPAYANVEMIQPTANEGMDTPFMQKLATCCVDNNVDWSAEQLEADMAWFKKNRLQIMENIPSLTKGSKRKKEQGGATPKRHRPTDDPPKHVHSFPDGVELSCDIPWIKTDMHKTVEAYVIQIDLPGVAPETDLSVKTDGNKLGERKNRHSLLSPESESTLENLLVQRPEGPFSLQVVLPPNADIAHTEQRYSHGVLTIKVPLKAPQWRTLDILHLSPNRSHLVD</sequence>
<accession>L8HHU0</accession>
<dbReference type="InterPro" id="IPR002068">
    <property type="entry name" value="A-crystallin/Hsp20_dom"/>
</dbReference>
<feature type="region of interest" description="Disordered" evidence="3">
    <location>
        <begin position="202"/>
        <end position="282"/>
    </location>
</feature>